<dbReference type="AlphaFoldDB" id="A0A6C0H9G3"/>
<organism evidence="1">
    <name type="scientific">viral metagenome</name>
    <dbReference type="NCBI Taxonomy" id="1070528"/>
    <lineage>
        <taxon>unclassified sequences</taxon>
        <taxon>metagenomes</taxon>
        <taxon>organismal metagenomes</taxon>
    </lineage>
</organism>
<protein>
    <submittedName>
        <fullName evidence="1">Uncharacterized protein</fullName>
    </submittedName>
</protein>
<accession>A0A6C0H9G3</accession>
<reference evidence="1" key="1">
    <citation type="journal article" date="2020" name="Nature">
        <title>Giant virus diversity and host interactions through global metagenomics.</title>
        <authorList>
            <person name="Schulz F."/>
            <person name="Roux S."/>
            <person name="Paez-Espino D."/>
            <person name="Jungbluth S."/>
            <person name="Walsh D.A."/>
            <person name="Denef V.J."/>
            <person name="McMahon K.D."/>
            <person name="Konstantinidis K.T."/>
            <person name="Eloe-Fadrosh E.A."/>
            <person name="Kyrpides N.C."/>
            <person name="Woyke T."/>
        </authorList>
    </citation>
    <scope>NUCLEOTIDE SEQUENCE</scope>
    <source>
        <strain evidence="1">GVMAG-M-3300023179-86</strain>
    </source>
</reference>
<proteinExistence type="predicted"/>
<evidence type="ECO:0000313" key="1">
    <source>
        <dbReference type="EMBL" id="QHT77251.1"/>
    </source>
</evidence>
<dbReference type="EMBL" id="MN739916">
    <property type="protein sequence ID" value="QHT77251.1"/>
    <property type="molecule type" value="Genomic_DNA"/>
</dbReference>
<name>A0A6C0H9G3_9ZZZZ</name>
<sequence>MEFYHYHDSMVNLKNYEILFYHISKNRSMDSRHLLHIFDY</sequence>